<reference evidence="4 5" key="1">
    <citation type="submission" date="2020-02" db="EMBL/GenBank/DDBJ databases">
        <title>Draft genome sequence of Haematococcus lacustris strain NIES-144.</title>
        <authorList>
            <person name="Morimoto D."/>
            <person name="Nakagawa S."/>
            <person name="Yoshida T."/>
            <person name="Sawayama S."/>
        </authorList>
    </citation>
    <scope>NUCLEOTIDE SEQUENCE [LARGE SCALE GENOMIC DNA]</scope>
    <source>
        <strain evidence="4 5">NIES-144</strain>
    </source>
</reference>
<dbReference type="PANTHER" id="PTHR45282">
    <property type="entry name" value="OS03G0858400 PROTEIN"/>
    <property type="match status" value="1"/>
</dbReference>
<evidence type="ECO:0000313" key="4">
    <source>
        <dbReference type="EMBL" id="GFH07156.1"/>
    </source>
</evidence>
<dbReference type="SUPFAM" id="SSF50978">
    <property type="entry name" value="WD40 repeat-like"/>
    <property type="match status" value="1"/>
</dbReference>
<sequence>MEHSWQSSDTWEAHLGACRAAKDEHQSHHPLFLNTLKGHGDVVNSAVWSSDGMQLVTSCEDMLVRVFELTDVTSREPKFRRVKASKLPLGAGFGDTTEAIAILMKGIPEGLLALYAPSQQKETLGNYEQQWLGRELAVLEPNSLANHNLALSNDGRFVAVASFTAEVKLWELKWARDTGEFKGAAKAMELKGHKSQVLAVAFSPDAKRCVSASKDGTLRVWNIDVRYTLSEDPKTLLVIAQPLAQNRCYQHLAFGPNNLIAASWEGTVHLLDAGTGELLESIDAH</sequence>
<feature type="non-terminal residue" evidence="4">
    <location>
        <position position="1"/>
    </location>
</feature>
<comment type="caution">
    <text evidence="4">The sequence shown here is derived from an EMBL/GenBank/DDBJ whole genome shotgun (WGS) entry which is preliminary data.</text>
</comment>
<evidence type="ECO:0000313" key="5">
    <source>
        <dbReference type="Proteomes" id="UP000485058"/>
    </source>
</evidence>
<proteinExistence type="predicted"/>
<dbReference type="Gene3D" id="2.130.10.10">
    <property type="entry name" value="YVTN repeat-like/Quinoprotein amine dehydrogenase"/>
    <property type="match status" value="2"/>
</dbReference>
<dbReference type="Proteomes" id="UP000485058">
    <property type="component" value="Unassembled WGS sequence"/>
</dbReference>
<dbReference type="InterPro" id="IPR036322">
    <property type="entry name" value="WD40_repeat_dom_sf"/>
</dbReference>
<dbReference type="PANTHER" id="PTHR45282:SF2">
    <property type="entry name" value="OS03G0858400 PROTEIN"/>
    <property type="match status" value="1"/>
</dbReference>
<evidence type="ECO:0000256" key="1">
    <source>
        <dbReference type="ARBA" id="ARBA00022574"/>
    </source>
</evidence>
<keyword evidence="5" id="KW-1185">Reference proteome</keyword>
<dbReference type="InterPro" id="IPR019775">
    <property type="entry name" value="WD40_repeat_CS"/>
</dbReference>
<dbReference type="PROSITE" id="PS50294">
    <property type="entry name" value="WD_REPEATS_REGION"/>
    <property type="match status" value="1"/>
</dbReference>
<feature type="non-terminal residue" evidence="4">
    <location>
        <position position="285"/>
    </location>
</feature>
<accession>A0A699YJI2</accession>
<dbReference type="Pfam" id="PF00400">
    <property type="entry name" value="WD40"/>
    <property type="match status" value="2"/>
</dbReference>
<dbReference type="AlphaFoldDB" id="A0A699YJI2"/>
<dbReference type="SMART" id="SM00320">
    <property type="entry name" value="WD40"/>
    <property type="match status" value="3"/>
</dbReference>
<dbReference type="InterPro" id="IPR015943">
    <property type="entry name" value="WD40/YVTN_repeat-like_dom_sf"/>
</dbReference>
<evidence type="ECO:0000256" key="2">
    <source>
        <dbReference type="ARBA" id="ARBA00022737"/>
    </source>
</evidence>
<feature type="repeat" description="WD" evidence="3">
    <location>
        <begin position="190"/>
        <end position="231"/>
    </location>
</feature>
<evidence type="ECO:0000256" key="3">
    <source>
        <dbReference type="PROSITE-ProRule" id="PRU00221"/>
    </source>
</evidence>
<gene>
    <name evidence="4" type="ORF">HaLaN_01917</name>
</gene>
<feature type="repeat" description="WD" evidence="3">
    <location>
        <begin position="36"/>
        <end position="69"/>
    </location>
</feature>
<dbReference type="PROSITE" id="PS00678">
    <property type="entry name" value="WD_REPEATS_1"/>
    <property type="match status" value="1"/>
</dbReference>
<evidence type="ECO:0008006" key="6">
    <source>
        <dbReference type="Google" id="ProtNLM"/>
    </source>
</evidence>
<organism evidence="4 5">
    <name type="scientific">Haematococcus lacustris</name>
    <name type="common">Green alga</name>
    <name type="synonym">Haematococcus pluvialis</name>
    <dbReference type="NCBI Taxonomy" id="44745"/>
    <lineage>
        <taxon>Eukaryota</taxon>
        <taxon>Viridiplantae</taxon>
        <taxon>Chlorophyta</taxon>
        <taxon>core chlorophytes</taxon>
        <taxon>Chlorophyceae</taxon>
        <taxon>CS clade</taxon>
        <taxon>Chlamydomonadales</taxon>
        <taxon>Haematococcaceae</taxon>
        <taxon>Haematococcus</taxon>
    </lineage>
</organism>
<dbReference type="InterPro" id="IPR001680">
    <property type="entry name" value="WD40_rpt"/>
</dbReference>
<dbReference type="PROSITE" id="PS50082">
    <property type="entry name" value="WD_REPEATS_2"/>
    <property type="match status" value="2"/>
</dbReference>
<protein>
    <recommendedName>
        <fullName evidence="6">WD_REPEATS_REGION domain-containing protein</fullName>
    </recommendedName>
</protein>
<keyword evidence="2" id="KW-0677">Repeat</keyword>
<keyword evidence="1 3" id="KW-0853">WD repeat</keyword>
<dbReference type="EMBL" id="BLLF01000077">
    <property type="protein sequence ID" value="GFH07156.1"/>
    <property type="molecule type" value="Genomic_DNA"/>
</dbReference>
<name>A0A699YJI2_HAELA</name>